<dbReference type="GeneID" id="17307156"/>
<reference evidence="5" key="3">
    <citation type="submission" date="2016-03" db="UniProtKB">
        <authorList>
            <consortium name="EnsemblProtists"/>
        </authorList>
    </citation>
    <scope>IDENTIFICATION</scope>
</reference>
<feature type="domain" description="Plastid lipid-associated protein/fibrillin conserved" evidence="3">
    <location>
        <begin position="83"/>
        <end position="219"/>
    </location>
</feature>
<dbReference type="EnsemblProtists" id="EKX50434">
    <property type="protein sequence ID" value="EKX50434"/>
    <property type="gene ID" value="GUITHDRAFT_135120"/>
</dbReference>
<reference evidence="6" key="2">
    <citation type="submission" date="2012-11" db="EMBL/GenBank/DDBJ databases">
        <authorList>
            <person name="Kuo A."/>
            <person name="Curtis B.A."/>
            <person name="Tanifuji G."/>
            <person name="Burki F."/>
            <person name="Gruber A."/>
            <person name="Irimia M."/>
            <person name="Maruyama S."/>
            <person name="Arias M.C."/>
            <person name="Ball S.G."/>
            <person name="Gile G.H."/>
            <person name="Hirakawa Y."/>
            <person name="Hopkins J.F."/>
            <person name="Rensing S.A."/>
            <person name="Schmutz J."/>
            <person name="Symeonidi A."/>
            <person name="Elias M."/>
            <person name="Eveleigh R.J."/>
            <person name="Herman E.K."/>
            <person name="Klute M.J."/>
            <person name="Nakayama T."/>
            <person name="Obornik M."/>
            <person name="Reyes-Prieto A."/>
            <person name="Armbrust E.V."/>
            <person name="Aves S.J."/>
            <person name="Beiko R.G."/>
            <person name="Coutinho P."/>
            <person name="Dacks J.B."/>
            <person name="Durnford D.G."/>
            <person name="Fast N.M."/>
            <person name="Green B.R."/>
            <person name="Grisdale C."/>
            <person name="Hempe F."/>
            <person name="Henrissat B."/>
            <person name="Hoppner M.P."/>
            <person name="Ishida K.-I."/>
            <person name="Kim E."/>
            <person name="Koreny L."/>
            <person name="Kroth P.G."/>
            <person name="Liu Y."/>
            <person name="Malik S.-B."/>
            <person name="Maier U.G."/>
            <person name="McRose D."/>
            <person name="Mock T."/>
            <person name="Neilson J.A."/>
            <person name="Onodera N.T."/>
            <person name="Poole A.M."/>
            <person name="Pritham E.J."/>
            <person name="Richards T.A."/>
            <person name="Rocap G."/>
            <person name="Roy S.W."/>
            <person name="Sarai C."/>
            <person name="Schaack S."/>
            <person name="Shirato S."/>
            <person name="Slamovits C.H."/>
            <person name="Spencer D.F."/>
            <person name="Suzuki S."/>
            <person name="Worden A.Z."/>
            <person name="Zauner S."/>
            <person name="Barry K."/>
            <person name="Bell C."/>
            <person name="Bharti A.K."/>
            <person name="Crow J.A."/>
            <person name="Grimwood J."/>
            <person name="Kramer R."/>
            <person name="Lindquist E."/>
            <person name="Lucas S."/>
            <person name="Salamov A."/>
            <person name="McFadden G.I."/>
            <person name="Lane C.E."/>
            <person name="Keeling P.J."/>
            <person name="Gray M.W."/>
            <person name="Grigoriev I.V."/>
            <person name="Archibald J.M."/>
        </authorList>
    </citation>
    <scope>NUCLEOTIDE SEQUENCE</scope>
    <source>
        <strain evidence="6">CCMP2712</strain>
    </source>
</reference>
<evidence type="ECO:0000256" key="1">
    <source>
        <dbReference type="ARBA" id="ARBA00004474"/>
    </source>
</evidence>
<evidence type="ECO:0000313" key="5">
    <source>
        <dbReference type="EnsemblProtists" id="EKX50434"/>
    </source>
</evidence>
<reference evidence="4 6" key="1">
    <citation type="journal article" date="2012" name="Nature">
        <title>Algal genomes reveal evolutionary mosaicism and the fate of nucleomorphs.</title>
        <authorList>
            <consortium name="DOE Joint Genome Institute"/>
            <person name="Curtis B.A."/>
            <person name="Tanifuji G."/>
            <person name="Burki F."/>
            <person name="Gruber A."/>
            <person name="Irimia M."/>
            <person name="Maruyama S."/>
            <person name="Arias M.C."/>
            <person name="Ball S.G."/>
            <person name="Gile G.H."/>
            <person name="Hirakawa Y."/>
            <person name="Hopkins J.F."/>
            <person name="Kuo A."/>
            <person name="Rensing S.A."/>
            <person name="Schmutz J."/>
            <person name="Symeonidi A."/>
            <person name="Elias M."/>
            <person name="Eveleigh R.J."/>
            <person name="Herman E.K."/>
            <person name="Klute M.J."/>
            <person name="Nakayama T."/>
            <person name="Obornik M."/>
            <person name="Reyes-Prieto A."/>
            <person name="Armbrust E.V."/>
            <person name="Aves S.J."/>
            <person name="Beiko R.G."/>
            <person name="Coutinho P."/>
            <person name="Dacks J.B."/>
            <person name="Durnford D.G."/>
            <person name="Fast N.M."/>
            <person name="Green B.R."/>
            <person name="Grisdale C.J."/>
            <person name="Hempel F."/>
            <person name="Henrissat B."/>
            <person name="Hoppner M.P."/>
            <person name="Ishida K."/>
            <person name="Kim E."/>
            <person name="Koreny L."/>
            <person name="Kroth P.G."/>
            <person name="Liu Y."/>
            <person name="Malik S.B."/>
            <person name="Maier U.G."/>
            <person name="McRose D."/>
            <person name="Mock T."/>
            <person name="Neilson J.A."/>
            <person name="Onodera N.T."/>
            <person name="Poole A.M."/>
            <person name="Pritham E.J."/>
            <person name="Richards T.A."/>
            <person name="Rocap G."/>
            <person name="Roy S.W."/>
            <person name="Sarai C."/>
            <person name="Schaack S."/>
            <person name="Shirato S."/>
            <person name="Slamovits C.H."/>
            <person name="Spencer D.F."/>
            <person name="Suzuki S."/>
            <person name="Worden A.Z."/>
            <person name="Zauner S."/>
            <person name="Barry K."/>
            <person name="Bell C."/>
            <person name="Bharti A.K."/>
            <person name="Crow J.A."/>
            <person name="Grimwood J."/>
            <person name="Kramer R."/>
            <person name="Lindquist E."/>
            <person name="Lucas S."/>
            <person name="Salamov A."/>
            <person name="McFadden G.I."/>
            <person name="Lane C.E."/>
            <person name="Keeling P.J."/>
            <person name="Gray M.W."/>
            <person name="Grigoriev I.V."/>
            <person name="Archibald J.M."/>
        </authorList>
    </citation>
    <scope>NUCLEOTIDE SEQUENCE</scope>
    <source>
        <strain evidence="4 6">CCMP2712</strain>
    </source>
</reference>
<evidence type="ECO:0000313" key="4">
    <source>
        <dbReference type="EMBL" id="EKX50434.1"/>
    </source>
</evidence>
<sequence length="227" mass="24938">MVAGRSALSAVSNPEGAENLQGSIDRALDLLVKAAETKQENSEAVCDALESLEQNMRKKCKEDSETFLNTGFCKGYETARQVLNNLDGQWRLIFTTGTKETQKRFGRKVNYFPLKAMQTFDVQNGLITNGIYFGDTAVLKFFGEFEFNLKSRKLEFDFDKIAVLGLEVNLPKGKAAEIGSASGLGSSNNMDLIKQSRKPFFNWISADAEIATARGGGGGLALWKRVA</sequence>
<dbReference type="OrthoDB" id="44190at2759"/>
<protein>
    <recommendedName>
        <fullName evidence="3">Plastid lipid-associated protein/fibrillin conserved domain-containing protein</fullName>
    </recommendedName>
</protein>
<dbReference type="PANTHER" id="PTHR35690">
    <property type="entry name" value="OS01G0363500 PROTEIN"/>
    <property type="match status" value="1"/>
</dbReference>
<dbReference type="PANTHER" id="PTHR35690:SF1">
    <property type="entry name" value="OS01G0363500 PROTEIN"/>
    <property type="match status" value="1"/>
</dbReference>
<dbReference type="HOGENOM" id="CLU_096667_0_0_1"/>
<dbReference type="EMBL" id="JH992978">
    <property type="protein sequence ID" value="EKX50434.1"/>
    <property type="molecule type" value="Genomic_DNA"/>
</dbReference>
<dbReference type="GO" id="GO:0009536">
    <property type="term" value="C:plastid"/>
    <property type="evidence" value="ECO:0007669"/>
    <property type="project" value="UniProtKB-SubCell"/>
</dbReference>
<accession>L1JQ81</accession>
<dbReference type="AlphaFoldDB" id="L1JQ81"/>
<comment type="subcellular location">
    <subcellularLocation>
        <location evidence="1">Plastid</location>
    </subcellularLocation>
</comment>
<dbReference type="eggNOG" id="ENOG502QSU6">
    <property type="taxonomic scope" value="Eukaryota"/>
</dbReference>
<dbReference type="InterPro" id="IPR006843">
    <property type="entry name" value="PAP/fibrillin_dom"/>
</dbReference>
<keyword evidence="6" id="KW-1185">Reference proteome</keyword>
<organism evidence="4">
    <name type="scientific">Guillardia theta (strain CCMP2712)</name>
    <name type="common">Cryptophyte</name>
    <dbReference type="NCBI Taxonomy" id="905079"/>
    <lineage>
        <taxon>Eukaryota</taxon>
        <taxon>Cryptophyceae</taxon>
        <taxon>Pyrenomonadales</taxon>
        <taxon>Geminigeraceae</taxon>
        <taxon>Guillardia</taxon>
    </lineage>
</organism>
<keyword evidence="2" id="KW-0934">Plastid</keyword>
<evidence type="ECO:0000256" key="2">
    <source>
        <dbReference type="ARBA" id="ARBA00022640"/>
    </source>
</evidence>
<evidence type="ECO:0000313" key="6">
    <source>
        <dbReference type="Proteomes" id="UP000011087"/>
    </source>
</evidence>
<dbReference type="PaxDb" id="55529-EKX50434"/>
<gene>
    <name evidence="4" type="ORF">GUITHDRAFT_135120</name>
</gene>
<evidence type="ECO:0000259" key="3">
    <source>
        <dbReference type="Pfam" id="PF04755"/>
    </source>
</evidence>
<dbReference type="OMA" id="FWCRCRQ"/>
<dbReference type="Pfam" id="PF04755">
    <property type="entry name" value="PAP_fibrillin"/>
    <property type="match status" value="1"/>
</dbReference>
<name>L1JQ81_GUITC</name>
<dbReference type="RefSeq" id="XP_005837414.1">
    <property type="nucleotide sequence ID" value="XM_005837357.1"/>
</dbReference>
<proteinExistence type="predicted"/>
<dbReference type="Proteomes" id="UP000011087">
    <property type="component" value="Unassembled WGS sequence"/>
</dbReference>
<dbReference type="KEGG" id="gtt:GUITHDRAFT_135120"/>